<gene>
    <name evidence="3" type="ORF">FB558_6346</name>
</gene>
<dbReference type="PANTHER" id="PTHR30290">
    <property type="entry name" value="PERIPLASMIC BINDING COMPONENT OF ABC TRANSPORTER"/>
    <property type="match status" value="1"/>
</dbReference>
<name>A0A543D9T4_9PSEU</name>
<dbReference type="Proteomes" id="UP000315677">
    <property type="component" value="Unassembled WGS sequence"/>
</dbReference>
<feature type="domain" description="Solute-binding protein family 5" evidence="2">
    <location>
        <begin position="80"/>
        <end position="424"/>
    </location>
</feature>
<dbReference type="InterPro" id="IPR000914">
    <property type="entry name" value="SBP_5_dom"/>
</dbReference>
<protein>
    <submittedName>
        <fullName evidence="3">Peptide/nickel transport system substrate-binding protein</fullName>
    </submittedName>
</protein>
<accession>A0A543D9T4</accession>
<dbReference type="PIRSF" id="PIRSF002741">
    <property type="entry name" value="MppA"/>
    <property type="match status" value="1"/>
</dbReference>
<keyword evidence="1" id="KW-0732">Signal</keyword>
<evidence type="ECO:0000313" key="3">
    <source>
        <dbReference type="EMBL" id="TQM06104.1"/>
    </source>
</evidence>
<dbReference type="Gene3D" id="3.10.105.10">
    <property type="entry name" value="Dipeptide-binding Protein, Domain 3"/>
    <property type="match status" value="1"/>
</dbReference>
<dbReference type="GO" id="GO:0043190">
    <property type="term" value="C:ATP-binding cassette (ABC) transporter complex"/>
    <property type="evidence" value="ECO:0007669"/>
    <property type="project" value="InterPro"/>
</dbReference>
<dbReference type="InterPro" id="IPR030678">
    <property type="entry name" value="Peptide/Ni-bd"/>
</dbReference>
<dbReference type="RefSeq" id="WP_246106889.1">
    <property type="nucleotide sequence ID" value="NZ_VFPA01000004.1"/>
</dbReference>
<reference evidence="3 4" key="1">
    <citation type="submission" date="2019-06" db="EMBL/GenBank/DDBJ databases">
        <title>Sequencing the genomes of 1000 actinobacteria strains.</title>
        <authorList>
            <person name="Klenk H.-P."/>
        </authorList>
    </citation>
    <scope>NUCLEOTIDE SEQUENCE [LARGE SCALE GENOMIC DNA]</scope>
    <source>
        <strain evidence="3 4">DSM 45301</strain>
    </source>
</reference>
<proteinExistence type="predicted"/>
<evidence type="ECO:0000313" key="4">
    <source>
        <dbReference type="Proteomes" id="UP000315677"/>
    </source>
</evidence>
<dbReference type="EMBL" id="VFPA01000004">
    <property type="protein sequence ID" value="TQM06104.1"/>
    <property type="molecule type" value="Genomic_DNA"/>
</dbReference>
<dbReference type="GO" id="GO:0015833">
    <property type="term" value="P:peptide transport"/>
    <property type="evidence" value="ECO:0007669"/>
    <property type="project" value="TreeGrafter"/>
</dbReference>
<dbReference type="Pfam" id="PF00496">
    <property type="entry name" value="SBP_bac_5"/>
    <property type="match status" value="1"/>
</dbReference>
<dbReference type="AlphaFoldDB" id="A0A543D9T4"/>
<evidence type="ECO:0000256" key="1">
    <source>
        <dbReference type="SAM" id="SignalP"/>
    </source>
</evidence>
<dbReference type="SUPFAM" id="SSF53850">
    <property type="entry name" value="Periplasmic binding protein-like II"/>
    <property type="match status" value="1"/>
</dbReference>
<organism evidence="3 4">
    <name type="scientific">Pseudonocardia kunmingensis</name>
    <dbReference type="NCBI Taxonomy" id="630975"/>
    <lineage>
        <taxon>Bacteria</taxon>
        <taxon>Bacillati</taxon>
        <taxon>Actinomycetota</taxon>
        <taxon>Actinomycetes</taxon>
        <taxon>Pseudonocardiales</taxon>
        <taxon>Pseudonocardiaceae</taxon>
        <taxon>Pseudonocardia</taxon>
    </lineage>
</organism>
<dbReference type="GO" id="GO:1904680">
    <property type="term" value="F:peptide transmembrane transporter activity"/>
    <property type="evidence" value="ECO:0007669"/>
    <property type="project" value="TreeGrafter"/>
</dbReference>
<dbReference type="InterPro" id="IPR039424">
    <property type="entry name" value="SBP_5"/>
</dbReference>
<keyword evidence="4" id="KW-1185">Reference proteome</keyword>
<sequence length="508" mass="52713">MSVPRPRGVLCAALAACGLLLTGCFSTPATPSGAGEGRIGVAMLQPPRSGLSPLSDDAFKLSRWRTAETLVVLDANGDAQPALATEWAQVDERTWRFRIRDGVRFHDGSELTAAHVATALTAAAQASPPPRILDGVELTARSEGDDVLVGTADPDPLVPQRLSSPQLSILAPAAYRPDGTVDPLRAGTGPFVLTAVNGTSGATLDRFDGYWGEPATASGIDVDFVPDGGARAAALRTGTADVVEAIPVGQVSLLDPALVHEVPMPRTNTLYLNTERGPFANPAVRAAARAAIDRATLVQNVYEGRADVAAGLLGPALPWAAPGRDTAEYAAALGRRPAPAPVTGVPIALGTFTDRAELPEVAVLLEQQLEAAGFVVTQDVREYSFIEADALAGAFDAFILSRATVLDSGDPVAYVASDFTCEGSFNISQLCDAGVDAAVREAAATPAGPERRASILRAEAAVLATDAAVPMLHERVIQGESARVSGVARDPRERELIMPDSTVAGSTP</sequence>
<dbReference type="PROSITE" id="PS51257">
    <property type="entry name" value="PROKAR_LIPOPROTEIN"/>
    <property type="match status" value="1"/>
</dbReference>
<dbReference type="Gene3D" id="3.40.190.10">
    <property type="entry name" value="Periplasmic binding protein-like II"/>
    <property type="match status" value="1"/>
</dbReference>
<feature type="signal peptide" evidence="1">
    <location>
        <begin position="1"/>
        <end position="29"/>
    </location>
</feature>
<dbReference type="PANTHER" id="PTHR30290:SF65">
    <property type="entry name" value="MONOACYL PHOSPHATIDYLINOSITOL TETRAMANNOSIDE-BINDING PROTEIN LPQW-RELATED"/>
    <property type="match status" value="1"/>
</dbReference>
<feature type="chain" id="PRO_5039685352" evidence="1">
    <location>
        <begin position="30"/>
        <end position="508"/>
    </location>
</feature>
<comment type="caution">
    <text evidence="3">The sequence shown here is derived from an EMBL/GenBank/DDBJ whole genome shotgun (WGS) entry which is preliminary data.</text>
</comment>
<evidence type="ECO:0000259" key="2">
    <source>
        <dbReference type="Pfam" id="PF00496"/>
    </source>
</evidence>
<dbReference type="GO" id="GO:0042597">
    <property type="term" value="C:periplasmic space"/>
    <property type="evidence" value="ECO:0007669"/>
    <property type="project" value="UniProtKB-ARBA"/>
</dbReference>